<dbReference type="InterPro" id="IPR051156">
    <property type="entry name" value="Mito/Outer_Membr_Metalloprot"/>
</dbReference>
<accession>A0A7T5R2W6</accession>
<dbReference type="Proteomes" id="UP000595362">
    <property type="component" value="Chromosome"/>
</dbReference>
<keyword evidence="7" id="KW-0732">Signal</keyword>
<dbReference type="Gene3D" id="1.25.40.10">
    <property type="entry name" value="Tetratricopeptide repeat domain"/>
    <property type="match status" value="1"/>
</dbReference>
<evidence type="ECO:0000313" key="9">
    <source>
        <dbReference type="EMBL" id="QQG36527.1"/>
    </source>
</evidence>
<evidence type="ECO:0000256" key="5">
    <source>
        <dbReference type="ARBA" id="ARBA00022833"/>
    </source>
</evidence>
<keyword evidence="5" id="KW-0862">Zinc</keyword>
<dbReference type="Pfam" id="PF01435">
    <property type="entry name" value="Peptidase_M48"/>
    <property type="match status" value="1"/>
</dbReference>
<evidence type="ECO:0000256" key="6">
    <source>
        <dbReference type="ARBA" id="ARBA00023049"/>
    </source>
</evidence>
<dbReference type="InterPro" id="IPR011990">
    <property type="entry name" value="TPR-like_helical_dom_sf"/>
</dbReference>
<proteinExistence type="predicted"/>
<sequence>MKNNLFPPRLHRLICALIGIGLLLCSLALMAHAQNGRPASLIRDTEIENYLKEWAQPVIKAADLDPSSVNIILVQDDNINAFVAGGQNIFIYTGLLTKSRNPGEVIGVLAHELGHIRGGHLIRTKDAMENASYEAMLGTILGIGAAILSGDGGAAAAVSAGSSGMALNRLLAFSRVQESSADQAAVSYLERARLNPAGLVSFMERLENEELLPISQQSEYVRTHPLTRDRVESLRAGIEGSAYAQDTLPAAWQDQHARMIAKLVGFVAPEHVIWNYSDKDSSLPARYARAIAAYRQNRTDEALRLIDGLLAAEPRNPYFLELKGQMLGDFGRIAEAVPFYRQASELAPASGLIRTAYAHSLIETAGADPGQMENAIRQLERAQRDEPRSARIQRLLATAYGKMGNDAMAKLHLAEEALLQRRTAQARTQAEAAAIALKRGSPGWIRTQDILAQVALHEEKDAEKKRDE</sequence>
<organism evidence="9 10">
    <name type="scientific">Micavibrio aeruginosavorus</name>
    <dbReference type="NCBI Taxonomy" id="349221"/>
    <lineage>
        <taxon>Bacteria</taxon>
        <taxon>Pseudomonadati</taxon>
        <taxon>Bdellovibrionota</taxon>
        <taxon>Bdellovibrionia</taxon>
        <taxon>Bdellovibrionales</taxon>
        <taxon>Pseudobdellovibrionaceae</taxon>
        <taxon>Micavibrio</taxon>
    </lineage>
</organism>
<keyword evidence="2 9" id="KW-0645">Protease</keyword>
<evidence type="ECO:0000256" key="4">
    <source>
        <dbReference type="ARBA" id="ARBA00022801"/>
    </source>
</evidence>
<dbReference type="EMBL" id="CP066681">
    <property type="protein sequence ID" value="QQG36527.1"/>
    <property type="molecule type" value="Genomic_DNA"/>
</dbReference>
<feature type="signal peptide" evidence="7">
    <location>
        <begin position="1"/>
        <end position="33"/>
    </location>
</feature>
<evidence type="ECO:0000256" key="3">
    <source>
        <dbReference type="ARBA" id="ARBA00022723"/>
    </source>
</evidence>
<evidence type="ECO:0000259" key="8">
    <source>
        <dbReference type="Pfam" id="PF01435"/>
    </source>
</evidence>
<evidence type="ECO:0000313" key="10">
    <source>
        <dbReference type="Proteomes" id="UP000595362"/>
    </source>
</evidence>
<dbReference type="GO" id="GO:0051603">
    <property type="term" value="P:proteolysis involved in protein catabolic process"/>
    <property type="evidence" value="ECO:0007669"/>
    <property type="project" value="TreeGrafter"/>
</dbReference>
<dbReference type="AlphaFoldDB" id="A0A7T5R2W6"/>
<dbReference type="PANTHER" id="PTHR22726:SF1">
    <property type="entry name" value="METALLOENDOPEPTIDASE OMA1, MITOCHONDRIAL"/>
    <property type="match status" value="1"/>
</dbReference>
<keyword evidence="3" id="KW-0479">Metal-binding</keyword>
<name>A0A7T5R2W6_9BACT</name>
<feature type="domain" description="Peptidase M48" evidence="8">
    <location>
        <begin position="48"/>
        <end position="236"/>
    </location>
</feature>
<dbReference type="InterPro" id="IPR001915">
    <property type="entry name" value="Peptidase_M48"/>
</dbReference>
<comment type="cofactor">
    <cofactor evidence="1">
        <name>Zn(2+)</name>
        <dbReference type="ChEBI" id="CHEBI:29105"/>
    </cofactor>
</comment>
<evidence type="ECO:0000256" key="2">
    <source>
        <dbReference type="ARBA" id="ARBA00022670"/>
    </source>
</evidence>
<dbReference type="Gene3D" id="3.30.2010.10">
    <property type="entry name" value="Metalloproteases ('zincins'), catalytic domain"/>
    <property type="match status" value="1"/>
</dbReference>
<dbReference type="GO" id="GO:0004222">
    <property type="term" value="F:metalloendopeptidase activity"/>
    <property type="evidence" value="ECO:0007669"/>
    <property type="project" value="InterPro"/>
</dbReference>
<dbReference type="CDD" id="cd07324">
    <property type="entry name" value="M48C_Oma1-like"/>
    <property type="match status" value="1"/>
</dbReference>
<keyword evidence="4" id="KW-0378">Hydrolase</keyword>
<evidence type="ECO:0000256" key="1">
    <source>
        <dbReference type="ARBA" id="ARBA00001947"/>
    </source>
</evidence>
<feature type="chain" id="PRO_5032902054" evidence="7">
    <location>
        <begin position="34"/>
        <end position="468"/>
    </location>
</feature>
<dbReference type="GO" id="GO:0016020">
    <property type="term" value="C:membrane"/>
    <property type="evidence" value="ECO:0007669"/>
    <property type="project" value="TreeGrafter"/>
</dbReference>
<dbReference type="SUPFAM" id="SSF48452">
    <property type="entry name" value="TPR-like"/>
    <property type="match status" value="1"/>
</dbReference>
<dbReference type="Pfam" id="PF13429">
    <property type="entry name" value="TPR_15"/>
    <property type="match status" value="1"/>
</dbReference>
<evidence type="ECO:0000256" key="7">
    <source>
        <dbReference type="SAM" id="SignalP"/>
    </source>
</evidence>
<dbReference type="GO" id="GO:0046872">
    <property type="term" value="F:metal ion binding"/>
    <property type="evidence" value="ECO:0007669"/>
    <property type="project" value="UniProtKB-KW"/>
</dbReference>
<dbReference type="PANTHER" id="PTHR22726">
    <property type="entry name" value="METALLOENDOPEPTIDASE OMA1"/>
    <property type="match status" value="1"/>
</dbReference>
<protein>
    <submittedName>
        <fullName evidence="9">M48 family metalloprotease</fullName>
    </submittedName>
</protein>
<gene>
    <name evidence="9" type="ORF">HYS17_01680</name>
</gene>
<keyword evidence="6 9" id="KW-0482">Metalloprotease</keyword>
<reference evidence="9 10" key="1">
    <citation type="submission" date="2020-07" db="EMBL/GenBank/DDBJ databases">
        <title>Huge and variable diversity of episymbiotic CPR bacteria and DPANN archaea in groundwater ecosystems.</title>
        <authorList>
            <person name="He C.Y."/>
            <person name="Keren R."/>
            <person name="Whittaker M."/>
            <person name="Farag I.F."/>
            <person name="Doudna J."/>
            <person name="Cate J.H.D."/>
            <person name="Banfield J.F."/>
        </authorList>
    </citation>
    <scope>NUCLEOTIDE SEQUENCE [LARGE SCALE GENOMIC DNA]</scope>
    <source>
        <strain evidence="9">NC_groundwater_70_Ag_B-0.1um_54_66</strain>
    </source>
</reference>